<dbReference type="SMART" id="SM00028">
    <property type="entry name" value="TPR"/>
    <property type="match status" value="3"/>
</dbReference>
<sequence>MSKQAFEEANEAFVDDKYEQAYELYTKAFESDEKTDNQFTSKVLAARAQCALKLRKYADALSDSNNAIQLDETNVKAYLRKGTALYNQDSKDEALKAFARGLEIDGIVEENLCELSREFTIFLATNDQLKTWKEKCEKDLEEKKSTATAEKDKPAAAAVAAPIPPAKIKHSFYQSDSTVNIQIPIKGLKKDQVQVQTTDTTLSVSTKVPATGNDYSLEIDLAYPIDSSRTSFNVTGSNIEIKLFKKQALQWSSLDAQSSANKNQPPVPMSAVATVKAPTYPSSSQRAKDWNKVEASIKQDEKDNKEDMGDANAIFQQLYRDSDENTRRAMNKSMYESGGTCLNMNWEEVSKGKISCEPPDGMEWKKYDS</sequence>
<dbReference type="PROSITE" id="PS51203">
    <property type="entry name" value="CS"/>
    <property type="match status" value="1"/>
</dbReference>
<protein>
    <submittedName>
        <fullName evidence="4">Uncharacterized protein</fullName>
    </submittedName>
</protein>
<dbReference type="InterPro" id="IPR008978">
    <property type="entry name" value="HSP20-like_chaperone"/>
</dbReference>
<accession>A0A816E1J1</accession>
<dbReference type="SUPFAM" id="SSF49764">
    <property type="entry name" value="HSP20-like chaperones"/>
    <property type="match status" value="1"/>
</dbReference>
<dbReference type="Proteomes" id="UP000663828">
    <property type="component" value="Unassembled WGS sequence"/>
</dbReference>
<feature type="domain" description="CS" evidence="3">
    <location>
        <begin position="165"/>
        <end position="255"/>
    </location>
</feature>
<dbReference type="InterPro" id="IPR007699">
    <property type="entry name" value="SGS_dom"/>
</dbReference>
<proteinExistence type="inferred from homology"/>
<dbReference type="EMBL" id="CAJNOR010009286">
    <property type="protein sequence ID" value="CAF1643102.1"/>
    <property type="molecule type" value="Genomic_DNA"/>
</dbReference>
<dbReference type="CDD" id="cd06466">
    <property type="entry name" value="p23_CS_SGT1_like"/>
    <property type="match status" value="1"/>
</dbReference>
<comment type="similarity">
    <text evidence="1">Belongs to the SGT1 family.</text>
</comment>
<evidence type="ECO:0000313" key="5">
    <source>
        <dbReference type="Proteomes" id="UP000663828"/>
    </source>
</evidence>
<dbReference type="Pfam" id="PF05002">
    <property type="entry name" value="SGS"/>
    <property type="match status" value="1"/>
</dbReference>
<comment type="caution">
    <text evidence="4">The sequence shown here is derived from an EMBL/GenBank/DDBJ whole genome shotgun (WGS) entry which is preliminary data.</text>
</comment>
<dbReference type="PROSITE" id="PS51048">
    <property type="entry name" value="SGS"/>
    <property type="match status" value="1"/>
</dbReference>
<dbReference type="Pfam" id="PF04969">
    <property type="entry name" value="CS"/>
    <property type="match status" value="1"/>
</dbReference>
<dbReference type="Gene3D" id="1.25.40.10">
    <property type="entry name" value="Tetratricopeptide repeat domain"/>
    <property type="match status" value="1"/>
</dbReference>
<feature type="domain" description="SGS" evidence="2">
    <location>
        <begin position="279"/>
        <end position="369"/>
    </location>
</feature>
<gene>
    <name evidence="4" type="ORF">XAT740_LOCUS53663</name>
</gene>
<dbReference type="GO" id="GO:0051087">
    <property type="term" value="F:protein-folding chaperone binding"/>
    <property type="evidence" value="ECO:0007669"/>
    <property type="project" value="InterPro"/>
</dbReference>
<dbReference type="SUPFAM" id="SSF48452">
    <property type="entry name" value="TPR-like"/>
    <property type="match status" value="1"/>
</dbReference>
<reference evidence="4" key="1">
    <citation type="submission" date="2021-02" db="EMBL/GenBank/DDBJ databases">
        <authorList>
            <person name="Nowell W R."/>
        </authorList>
    </citation>
    <scope>NUCLEOTIDE SEQUENCE</scope>
</reference>
<evidence type="ECO:0000313" key="4">
    <source>
        <dbReference type="EMBL" id="CAF1643102.1"/>
    </source>
</evidence>
<dbReference type="PANTHER" id="PTHR45862">
    <property type="entry name" value="PROTEIN SGT1 HOMOLOG"/>
    <property type="match status" value="1"/>
</dbReference>
<dbReference type="Gene3D" id="2.60.40.790">
    <property type="match status" value="1"/>
</dbReference>
<evidence type="ECO:0000259" key="3">
    <source>
        <dbReference type="PROSITE" id="PS51203"/>
    </source>
</evidence>
<name>A0A816E1J1_ADIRI</name>
<dbReference type="InterPro" id="IPR044563">
    <property type="entry name" value="Sgt1-like"/>
</dbReference>
<dbReference type="AlphaFoldDB" id="A0A816E1J1"/>
<keyword evidence="5" id="KW-1185">Reference proteome</keyword>
<dbReference type="InterPro" id="IPR019734">
    <property type="entry name" value="TPR_rpt"/>
</dbReference>
<organism evidence="4 5">
    <name type="scientific">Adineta ricciae</name>
    <name type="common">Rotifer</name>
    <dbReference type="NCBI Taxonomy" id="249248"/>
    <lineage>
        <taxon>Eukaryota</taxon>
        <taxon>Metazoa</taxon>
        <taxon>Spiralia</taxon>
        <taxon>Gnathifera</taxon>
        <taxon>Rotifera</taxon>
        <taxon>Eurotatoria</taxon>
        <taxon>Bdelloidea</taxon>
        <taxon>Adinetida</taxon>
        <taxon>Adinetidae</taxon>
        <taxon>Adineta</taxon>
    </lineage>
</organism>
<dbReference type="InterPro" id="IPR007052">
    <property type="entry name" value="CS_dom"/>
</dbReference>
<evidence type="ECO:0000256" key="1">
    <source>
        <dbReference type="ARBA" id="ARBA00008509"/>
    </source>
</evidence>
<evidence type="ECO:0000259" key="2">
    <source>
        <dbReference type="PROSITE" id="PS51048"/>
    </source>
</evidence>
<dbReference type="InterPro" id="IPR011990">
    <property type="entry name" value="TPR-like_helical_dom_sf"/>
</dbReference>